<keyword evidence="2" id="KW-1185">Reference proteome</keyword>
<gene>
    <name evidence="1" type="ORF">CCMP2556_LOCUS22321</name>
</gene>
<dbReference type="SUPFAM" id="SSF56784">
    <property type="entry name" value="HAD-like"/>
    <property type="match status" value="1"/>
</dbReference>
<dbReference type="InterPro" id="IPR041492">
    <property type="entry name" value="HAD_2"/>
</dbReference>
<dbReference type="PANTHER" id="PTHR43434:SF1">
    <property type="entry name" value="PHOSPHOGLYCOLATE PHOSPHATASE"/>
    <property type="match status" value="1"/>
</dbReference>
<dbReference type="Gene3D" id="3.40.50.1000">
    <property type="entry name" value="HAD superfamily/HAD-like"/>
    <property type="match status" value="1"/>
</dbReference>
<name>A0ABP0LRX2_9DINO</name>
<dbReference type="SFLD" id="SFLDS00003">
    <property type="entry name" value="Haloacid_Dehalogenase"/>
    <property type="match status" value="1"/>
</dbReference>
<dbReference type="InterPro" id="IPR050155">
    <property type="entry name" value="HAD-like_hydrolase_sf"/>
</dbReference>
<dbReference type="PROSITE" id="PS01228">
    <property type="entry name" value="COF_1"/>
    <property type="match status" value="1"/>
</dbReference>
<dbReference type="PANTHER" id="PTHR43434">
    <property type="entry name" value="PHOSPHOGLYCOLATE PHOSPHATASE"/>
    <property type="match status" value="1"/>
</dbReference>
<evidence type="ECO:0000313" key="1">
    <source>
        <dbReference type="EMBL" id="CAK9041708.1"/>
    </source>
</evidence>
<organism evidence="1 2">
    <name type="scientific">Durusdinium trenchii</name>
    <dbReference type="NCBI Taxonomy" id="1381693"/>
    <lineage>
        <taxon>Eukaryota</taxon>
        <taxon>Sar</taxon>
        <taxon>Alveolata</taxon>
        <taxon>Dinophyceae</taxon>
        <taxon>Suessiales</taxon>
        <taxon>Symbiodiniaceae</taxon>
        <taxon>Durusdinium</taxon>
    </lineage>
</organism>
<dbReference type="InterPro" id="IPR036412">
    <property type="entry name" value="HAD-like_sf"/>
</dbReference>
<comment type="caution">
    <text evidence="1">The sequence shown here is derived from an EMBL/GenBank/DDBJ whole genome shotgun (WGS) entry which is preliminary data.</text>
</comment>
<reference evidence="1 2" key="1">
    <citation type="submission" date="2024-02" db="EMBL/GenBank/DDBJ databases">
        <authorList>
            <person name="Chen Y."/>
            <person name="Shah S."/>
            <person name="Dougan E. K."/>
            <person name="Thang M."/>
            <person name="Chan C."/>
        </authorList>
    </citation>
    <scope>NUCLEOTIDE SEQUENCE [LARGE SCALE GENOMIC DNA]</scope>
</reference>
<dbReference type="Pfam" id="PF13419">
    <property type="entry name" value="HAD_2"/>
    <property type="match status" value="1"/>
</dbReference>
<accession>A0ABP0LRX2</accession>
<dbReference type="InterPro" id="IPR023214">
    <property type="entry name" value="HAD_sf"/>
</dbReference>
<proteinExistence type="predicted"/>
<dbReference type="Proteomes" id="UP001642484">
    <property type="component" value="Unassembled WGS sequence"/>
</dbReference>
<dbReference type="Gene3D" id="1.10.150.240">
    <property type="entry name" value="Putative phosphatase, domain 2"/>
    <property type="match status" value="1"/>
</dbReference>
<protein>
    <recommendedName>
        <fullName evidence="3">Phosphoglycolate phosphatase</fullName>
    </recommendedName>
</protein>
<dbReference type="EMBL" id="CAXAMN010013780">
    <property type="protein sequence ID" value="CAK9041708.1"/>
    <property type="molecule type" value="Genomic_DNA"/>
</dbReference>
<dbReference type="SFLD" id="SFLDG01129">
    <property type="entry name" value="C1.5:_HAD__Beta-PGM__Phosphata"/>
    <property type="match status" value="1"/>
</dbReference>
<evidence type="ECO:0008006" key="3">
    <source>
        <dbReference type="Google" id="ProtNLM"/>
    </source>
</evidence>
<evidence type="ECO:0000313" key="2">
    <source>
        <dbReference type="Proteomes" id="UP001642484"/>
    </source>
</evidence>
<dbReference type="InterPro" id="IPR023198">
    <property type="entry name" value="PGP-like_dom2"/>
</dbReference>
<sequence length="331" mass="35651">MASPVSSIPRKLSAVLWDIDGTLVNSTALAWTSTNTVLQENGFKVVSEDEYKEATRLTTPARLAFHATGDQNHEVGLKLAKEFDDHYVGLVSKATVPLVPGLQEVLETLEKDGLILGALSNACGAYVRAVLKAHNWSESFKTQLGADEVSEAKPGAGGLLKCCEVLRTDPSSTCYVGDSPGDGKAARAAGMFCVGVRWGGQAEEGLRSNFDEVVSTADELIEEEEWRQSLAEAPANRLMSLATDLTLGASAVSARMRLTSDHMHELHLKPPLEVDKAAFAGTQLWPKFVEAGNETSRHGRLKFPDFQKFILKVGRARSNADEGIAEAIDAV</sequence>